<dbReference type="Pfam" id="PF08517">
    <property type="entry name" value="AXH"/>
    <property type="match status" value="1"/>
</dbReference>
<keyword evidence="3" id="KW-0805">Transcription regulation</keyword>
<accession>A0AAU9G488</accession>
<name>A0AAU9G488_DROMD</name>
<gene>
    <name evidence="9" type="ORF">DMAD_02050</name>
</gene>
<dbReference type="SMART" id="SM00536">
    <property type="entry name" value="AXH"/>
    <property type="match status" value="1"/>
</dbReference>
<dbReference type="GO" id="GO:0005634">
    <property type="term" value="C:nucleus"/>
    <property type="evidence" value="ECO:0007669"/>
    <property type="project" value="UniProtKB-SubCell"/>
</dbReference>
<feature type="domain" description="AXH" evidence="8">
    <location>
        <begin position="84"/>
        <end position="214"/>
    </location>
</feature>
<organism evidence="9 10">
    <name type="scientific">Drosophila madeirensis</name>
    <name type="common">Fruit fly</name>
    <dbReference type="NCBI Taxonomy" id="30013"/>
    <lineage>
        <taxon>Eukaryota</taxon>
        <taxon>Metazoa</taxon>
        <taxon>Ecdysozoa</taxon>
        <taxon>Arthropoda</taxon>
        <taxon>Hexapoda</taxon>
        <taxon>Insecta</taxon>
        <taxon>Pterygota</taxon>
        <taxon>Neoptera</taxon>
        <taxon>Endopterygota</taxon>
        <taxon>Diptera</taxon>
        <taxon>Brachycera</taxon>
        <taxon>Muscomorpha</taxon>
        <taxon>Ephydroidea</taxon>
        <taxon>Drosophilidae</taxon>
        <taxon>Drosophila</taxon>
        <taxon>Sophophora</taxon>
    </lineage>
</organism>
<dbReference type="SUPFAM" id="SSF102031">
    <property type="entry name" value="AXH domain"/>
    <property type="match status" value="1"/>
</dbReference>
<feature type="region of interest" description="Disordered" evidence="7">
    <location>
        <begin position="74"/>
        <end position="93"/>
    </location>
</feature>
<evidence type="ECO:0000256" key="4">
    <source>
        <dbReference type="ARBA" id="ARBA00023125"/>
    </source>
</evidence>
<keyword evidence="4" id="KW-0238">DNA-binding</keyword>
<dbReference type="AlphaFoldDB" id="A0AAU9G488"/>
<evidence type="ECO:0000256" key="2">
    <source>
        <dbReference type="ARBA" id="ARBA00022491"/>
    </source>
</evidence>
<comment type="subcellular location">
    <subcellularLocation>
        <location evidence="1">Nucleus</location>
    </subcellularLocation>
</comment>
<keyword evidence="5" id="KW-0804">Transcription</keyword>
<dbReference type="GO" id="GO:0003677">
    <property type="term" value="F:DNA binding"/>
    <property type="evidence" value="ECO:0007669"/>
    <property type="project" value="UniProtKB-KW"/>
</dbReference>
<keyword evidence="10" id="KW-1185">Reference proteome</keyword>
<protein>
    <submittedName>
        <fullName evidence="9">Ataxin-1-like</fullName>
    </submittedName>
</protein>
<keyword evidence="6" id="KW-0539">Nucleus</keyword>
<dbReference type="InterPro" id="IPR036096">
    <property type="entry name" value="Ataxin_AXH_dom_sf"/>
</dbReference>
<evidence type="ECO:0000256" key="6">
    <source>
        <dbReference type="ARBA" id="ARBA00023242"/>
    </source>
</evidence>
<evidence type="ECO:0000256" key="1">
    <source>
        <dbReference type="ARBA" id="ARBA00004123"/>
    </source>
</evidence>
<dbReference type="PANTHER" id="PTHR13392:SF13">
    <property type="entry name" value="AXH DOMAIN-CONTAINING PROTEIN"/>
    <property type="match status" value="1"/>
</dbReference>
<dbReference type="PROSITE" id="PS51148">
    <property type="entry name" value="AXH"/>
    <property type="match status" value="1"/>
</dbReference>
<sequence>MLGTIRWPLSAAYLSPCADYGQVRPGPGNFHGNSRLNEHQNRTGPGSRLVPSVVSFTHSAEVVIQMEFVPNHSYKPYKMPPQQQQPHPQPDSSECFRKGAYIELSNGALRRVEDIRTEDFIQSALRSQLFDLREATVVRIDRGQLSHVTITFSYDTRYAKVNMDVLPGHPLFVYGQGWASCNPQLSFQLYELKCQQLQVGDICLSLVPREQIAPPPPPAPAPAPPAAAAAPPQVPHRGYHSYQMYAEMANFVAAYTQHVIDKMRN</sequence>
<keyword evidence="2" id="KW-0678">Repressor</keyword>
<dbReference type="InterPro" id="IPR043404">
    <property type="entry name" value="ATAXIN1-like"/>
</dbReference>
<evidence type="ECO:0000313" key="9">
    <source>
        <dbReference type="EMBL" id="BFG02571.1"/>
    </source>
</evidence>
<evidence type="ECO:0000256" key="5">
    <source>
        <dbReference type="ARBA" id="ARBA00023163"/>
    </source>
</evidence>
<dbReference type="Proteomes" id="UP001500889">
    <property type="component" value="Chromosome A"/>
</dbReference>
<feature type="region of interest" description="Disordered" evidence="7">
    <location>
        <begin position="25"/>
        <end position="47"/>
    </location>
</feature>
<proteinExistence type="predicted"/>
<evidence type="ECO:0000256" key="3">
    <source>
        <dbReference type="ARBA" id="ARBA00023015"/>
    </source>
</evidence>
<evidence type="ECO:0000313" key="10">
    <source>
        <dbReference type="Proteomes" id="UP001500889"/>
    </source>
</evidence>
<dbReference type="PANTHER" id="PTHR13392">
    <property type="entry name" value="ATAXIN 1"/>
    <property type="match status" value="1"/>
</dbReference>
<dbReference type="EMBL" id="AP029266">
    <property type="protein sequence ID" value="BFG02571.1"/>
    <property type="molecule type" value="Genomic_DNA"/>
</dbReference>
<dbReference type="GO" id="GO:0006355">
    <property type="term" value="P:regulation of DNA-templated transcription"/>
    <property type="evidence" value="ECO:0007669"/>
    <property type="project" value="InterPro"/>
</dbReference>
<evidence type="ECO:0000259" key="8">
    <source>
        <dbReference type="PROSITE" id="PS51148"/>
    </source>
</evidence>
<dbReference type="InterPro" id="IPR003652">
    <property type="entry name" value="Ataxin_AXH_dom"/>
</dbReference>
<dbReference type="GO" id="GO:0003723">
    <property type="term" value="F:RNA binding"/>
    <property type="evidence" value="ECO:0007669"/>
    <property type="project" value="InterPro"/>
</dbReference>
<evidence type="ECO:0000256" key="7">
    <source>
        <dbReference type="SAM" id="MobiDB-lite"/>
    </source>
</evidence>
<reference evidence="9 10" key="1">
    <citation type="submission" date="2024-02" db="EMBL/GenBank/DDBJ databases">
        <title>A chromosome-level genome assembly of Drosophila madeirensis, a fruit fly species endemic to Madeira island.</title>
        <authorList>
            <person name="Tomihara K."/>
            <person name="Llopart A."/>
            <person name="Yamamoto D."/>
        </authorList>
    </citation>
    <scope>NUCLEOTIDE SEQUENCE [LARGE SCALE GENOMIC DNA]</scope>
    <source>
        <strain evidence="9 10">RF1</strain>
    </source>
</reference>